<dbReference type="AlphaFoldDB" id="A0A810PWS7"/>
<feature type="transmembrane region" description="Helical" evidence="1">
    <location>
        <begin position="219"/>
        <end position="237"/>
    </location>
</feature>
<dbReference type="SUPFAM" id="SSF103473">
    <property type="entry name" value="MFS general substrate transporter"/>
    <property type="match status" value="1"/>
</dbReference>
<feature type="transmembrane region" description="Helical" evidence="1">
    <location>
        <begin position="174"/>
        <end position="191"/>
    </location>
</feature>
<keyword evidence="1" id="KW-0472">Membrane</keyword>
<dbReference type="InterPro" id="IPR016032">
    <property type="entry name" value="Sig_transdc_resp-reg_C-effctor"/>
</dbReference>
<dbReference type="GO" id="GO:0003677">
    <property type="term" value="F:DNA binding"/>
    <property type="evidence" value="ECO:0007669"/>
    <property type="project" value="InterPro"/>
</dbReference>
<dbReference type="RefSeq" id="WP_212819437.1">
    <property type="nucleotide sequence ID" value="NZ_AP023415.1"/>
</dbReference>
<dbReference type="EMBL" id="AP023415">
    <property type="protein sequence ID" value="BCK78552.1"/>
    <property type="molecule type" value="Genomic_DNA"/>
</dbReference>
<keyword evidence="4" id="KW-1185">Reference proteome</keyword>
<feature type="transmembrane region" description="Helical" evidence="1">
    <location>
        <begin position="62"/>
        <end position="81"/>
    </location>
</feature>
<feature type="transmembrane region" description="Helical" evidence="1">
    <location>
        <begin position="337"/>
        <end position="360"/>
    </location>
</feature>
<dbReference type="InterPro" id="IPR036259">
    <property type="entry name" value="MFS_trans_sf"/>
</dbReference>
<dbReference type="InterPro" id="IPR000792">
    <property type="entry name" value="Tscrpt_reg_LuxR_C"/>
</dbReference>
<gene>
    <name evidence="3" type="ORF">MM35RIKEN_07440</name>
</gene>
<protein>
    <recommendedName>
        <fullName evidence="2">HTH luxR-type domain-containing protein</fullName>
    </recommendedName>
</protein>
<dbReference type="PROSITE" id="PS50043">
    <property type="entry name" value="HTH_LUXR_2"/>
    <property type="match status" value="1"/>
</dbReference>
<organism evidence="3 4">
    <name type="scientific">Vescimonas fastidiosa</name>
    <dbReference type="NCBI Taxonomy" id="2714353"/>
    <lineage>
        <taxon>Bacteria</taxon>
        <taxon>Bacillati</taxon>
        <taxon>Bacillota</taxon>
        <taxon>Clostridia</taxon>
        <taxon>Eubacteriales</taxon>
        <taxon>Oscillospiraceae</taxon>
        <taxon>Vescimonas</taxon>
    </lineage>
</organism>
<dbReference type="GO" id="GO:0006355">
    <property type="term" value="P:regulation of DNA-templated transcription"/>
    <property type="evidence" value="ECO:0007669"/>
    <property type="project" value="InterPro"/>
</dbReference>
<sequence length="479" mass="52447">MDGILKKIRLSDAFNKENRGPFVKAIVLMSLFTFTFLGAEFLFVNMVSRTVSGNQSVASQNYALGVSAVGFVLYPLFCRVCRGRVQSAVSLGAAMVSVGCLFLICRHSTYALTLGMGLVLFLLLGAFGSAVFYKALCLLEDNTYTARLVGISYMLGVLLQIANNNLIHTDILEAVILSAFILLLAVMLIRAEKSSIVPAFSKDAPQEETEKIGRSSMKIGIILALFVAMMTCIFSTLDNAVTLYHASGEVNIGQWARVLLALSGVLAGFLFDTAGRKYMSMIMYCIMILSTTCLVVLQFAGPFTVGLIIFYLSAGFFAVFFTTSFMEIARYTRTPQLWAGLGRAVNNLVAVAITGGSLMLLDSGNMIAITVIELLLFVLTSVAAFVYTNQREAFFKKLNAKSDAKLRDGERLQKMAEQFSLTPREAEVIGLLVHTDDGLQVIADRLYVSRRTLERYVSAIYEKTGTKSRIGLVSLYNSL</sequence>
<dbReference type="Gene3D" id="1.10.10.10">
    <property type="entry name" value="Winged helix-like DNA-binding domain superfamily/Winged helix DNA-binding domain"/>
    <property type="match status" value="1"/>
</dbReference>
<accession>A0A810PWS7</accession>
<evidence type="ECO:0000259" key="2">
    <source>
        <dbReference type="PROSITE" id="PS50043"/>
    </source>
</evidence>
<keyword evidence="1" id="KW-0812">Transmembrane</keyword>
<proteinExistence type="predicted"/>
<feature type="transmembrane region" description="Helical" evidence="1">
    <location>
        <begin position="252"/>
        <end position="271"/>
    </location>
</feature>
<name>A0A810PWS7_9FIRM</name>
<feature type="transmembrane region" description="Helical" evidence="1">
    <location>
        <begin position="88"/>
        <end position="104"/>
    </location>
</feature>
<reference evidence="3" key="1">
    <citation type="submission" date="2020-09" db="EMBL/GenBank/DDBJ databases">
        <title>New species isolated from human feces.</title>
        <authorList>
            <person name="Kitahara M."/>
            <person name="Shigeno Y."/>
            <person name="Shime M."/>
            <person name="Matsumoto Y."/>
            <person name="Nakamura S."/>
            <person name="Motooka D."/>
            <person name="Fukuoka S."/>
            <person name="Nishikawa H."/>
            <person name="Benno Y."/>
        </authorList>
    </citation>
    <scope>NUCLEOTIDE SEQUENCE</scope>
    <source>
        <strain evidence="3">MM35</strain>
    </source>
</reference>
<dbReference type="Pfam" id="PF00196">
    <property type="entry name" value="GerE"/>
    <property type="match status" value="1"/>
</dbReference>
<feature type="transmembrane region" description="Helical" evidence="1">
    <location>
        <begin position="144"/>
        <end position="162"/>
    </location>
</feature>
<dbReference type="InterPro" id="IPR036388">
    <property type="entry name" value="WH-like_DNA-bd_sf"/>
</dbReference>
<dbReference type="SMART" id="SM00421">
    <property type="entry name" value="HTH_LUXR"/>
    <property type="match status" value="1"/>
</dbReference>
<feature type="transmembrane region" description="Helical" evidence="1">
    <location>
        <begin position="303"/>
        <end position="325"/>
    </location>
</feature>
<dbReference type="KEGG" id="vfa:MM35RIKEN_07440"/>
<evidence type="ECO:0000256" key="1">
    <source>
        <dbReference type="SAM" id="Phobius"/>
    </source>
</evidence>
<dbReference type="SUPFAM" id="SSF46894">
    <property type="entry name" value="C-terminal effector domain of the bipartite response regulators"/>
    <property type="match status" value="1"/>
</dbReference>
<feature type="transmembrane region" description="Helical" evidence="1">
    <location>
        <begin position="21"/>
        <end position="42"/>
    </location>
</feature>
<evidence type="ECO:0000313" key="3">
    <source>
        <dbReference type="EMBL" id="BCK78552.1"/>
    </source>
</evidence>
<feature type="domain" description="HTH luxR-type" evidence="2">
    <location>
        <begin position="414"/>
        <end position="479"/>
    </location>
</feature>
<keyword evidence="1" id="KW-1133">Transmembrane helix</keyword>
<feature type="transmembrane region" description="Helical" evidence="1">
    <location>
        <begin position="278"/>
        <end position="297"/>
    </location>
</feature>
<dbReference type="Proteomes" id="UP000681343">
    <property type="component" value="Chromosome"/>
</dbReference>
<feature type="transmembrane region" description="Helical" evidence="1">
    <location>
        <begin position="110"/>
        <end position="132"/>
    </location>
</feature>
<evidence type="ECO:0000313" key="4">
    <source>
        <dbReference type="Proteomes" id="UP000681343"/>
    </source>
</evidence>
<feature type="transmembrane region" description="Helical" evidence="1">
    <location>
        <begin position="366"/>
        <end position="387"/>
    </location>
</feature>